<reference evidence="2" key="1">
    <citation type="submission" date="2016-11" db="EMBL/GenBank/DDBJ databases">
        <authorList>
            <person name="Varghese N."/>
            <person name="Submissions S."/>
        </authorList>
    </citation>
    <scope>NUCLEOTIDE SEQUENCE [LARGE SCALE GENOMIC DNA]</scope>
    <source>
        <strain evidence="2">DSM 18016</strain>
    </source>
</reference>
<accession>A0A1M6UHE7</accession>
<dbReference type="STRING" id="216903.SAMN05444371_3290"/>
<dbReference type="InterPro" id="IPR036977">
    <property type="entry name" value="DNA_primase_Znf_CHC2"/>
</dbReference>
<evidence type="ECO:0000313" key="1">
    <source>
        <dbReference type="EMBL" id="SHK68654.1"/>
    </source>
</evidence>
<dbReference type="GO" id="GO:0008270">
    <property type="term" value="F:zinc ion binding"/>
    <property type="evidence" value="ECO:0007669"/>
    <property type="project" value="InterPro"/>
</dbReference>
<name>A0A1M6UHE7_9FLAO</name>
<dbReference type="Proteomes" id="UP000184498">
    <property type="component" value="Unassembled WGS sequence"/>
</dbReference>
<dbReference type="RefSeq" id="WP_073000161.1">
    <property type="nucleotide sequence ID" value="NZ_FRAM01000005.1"/>
</dbReference>
<keyword evidence="2" id="KW-1185">Reference proteome</keyword>
<organism evidence="1 2">
    <name type="scientific">Epilithonimonas mollis</name>
    <dbReference type="NCBI Taxonomy" id="216903"/>
    <lineage>
        <taxon>Bacteria</taxon>
        <taxon>Pseudomonadati</taxon>
        <taxon>Bacteroidota</taxon>
        <taxon>Flavobacteriia</taxon>
        <taxon>Flavobacteriales</taxon>
        <taxon>Weeksellaceae</taxon>
        <taxon>Chryseobacterium group</taxon>
        <taxon>Epilithonimonas</taxon>
    </lineage>
</organism>
<evidence type="ECO:0000313" key="2">
    <source>
        <dbReference type="Proteomes" id="UP000184498"/>
    </source>
</evidence>
<dbReference type="GO" id="GO:0003677">
    <property type="term" value="F:DNA binding"/>
    <property type="evidence" value="ECO:0007669"/>
    <property type="project" value="InterPro"/>
</dbReference>
<dbReference type="Pfam" id="PF13155">
    <property type="entry name" value="Toprim_2"/>
    <property type="match status" value="1"/>
</dbReference>
<dbReference type="AlphaFoldDB" id="A0A1M6UHE7"/>
<gene>
    <name evidence="1" type="ORF">SAMN05444371_3290</name>
</gene>
<dbReference type="GO" id="GO:0006260">
    <property type="term" value="P:DNA replication"/>
    <property type="evidence" value="ECO:0007669"/>
    <property type="project" value="InterPro"/>
</dbReference>
<dbReference type="Gene3D" id="3.40.1360.10">
    <property type="match status" value="1"/>
</dbReference>
<proteinExistence type="predicted"/>
<sequence length="282" mass="32949">MNCKKIKQHFSIRSVLESFSLFPVRENCRTAFYFALDREEKVPSLCVDFIENIAFDFGTGKSYDVISVVQQIKKCSVAEALKYLSSFNFRVSIQTFAEQIQPETSYRILKVNDVRHPALIQYLDSRKVSEQKKWIREVHYELNGRKYFGIGFKNDSGGFEIRNKYTKLCLGSKDVTWINNSNNMNNEVAVFEGFFDYLSFRNVESQFNLTCDCLVLNSTAMFFKVEKVLKEYHKILLFLDNDDNGKFVASKIKKEYDDVGDCSILYHDFKDMNDWFAQDIAD</sequence>
<protein>
    <submittedName>
        <fullName evidence="1">Toprim-like</fullName>
    </submittedName>
</protein>
<dbReference type="EMBL" id="FRAM01000005">
    <property type="protein sequence ID" value="SHK68654.1"/>
    <property type="molecule type" value="Genomic_DNA"/>
</dbReference>
<dbReference type="SUPFAM" id="SSF57783">
    <property type="entry name" value="Zinc beta-ribbon"/>
    <property type="match status" value="1"/>
</dbReference>
<dbReference type="OrthoDB" id="8536512at2"/>
<dbReference type="Gene3D" id="3.90.580.10">
    <property type="entry name" value="Zinc finger, CHC2-type domain"/>
    <property type="match status" value="1"/>
</dbReference>